<accession>A0A2Z4FPV9</accession>
<evidence type="ECO:0000256" key="1">
    <source>
        <dbReference type="SAM" id="MobiDB-lite"/>
    </source>
</evidence>
<dbReference type="EMBL" id="CP030032">
    <property type="protein sequence ID" value="AWV90795.1"/>
    <property type="molecule type" value="Genomic_DNA"/>
</dbReference>
<feature type="chain" id="PRO_5043343861" evidence="2">
    <location>
        <begin position="36"/>
        <end position="1558"/>
    </location>
</feature>
<organism evidence="3 4">
    <name type="scientific">Bradymonas sediminis</name>
    <dbReference type="NCBI Taxonomy" id="1548548"/>
    <lineage>
        <taxon>Bacteria</taxon>
        <taxon>Deltaproteobacteria</taxon>
        <taxon>Bradymonadales</taxon>
        <taxon>Bradymonadaceae</taxon>
        <taxon>Bradymonas</taxon>
    </lineage>
</organism>
<evidence type="ECO:0000256" key="2">
    <source>
        <dbReference type="SAM" id="SignalP"/>
    </source>
</evidence>
<dbReference type="KEGG" id="bsed:DN745_16310"/>
<feature type="compositionally biased region" description="Polar residues" evidence="1">
    <location>
        <begin position="135"/>
        <end position="145"/>
    </location>
</feature>
<keyword evidence="4" id="KW-1185">Reference proteome</keyword>
<dbReference type="RefSeq" id="WP_111336454.1">
    <property type="nucleotide sequence ID" value="NZ_CP030032.1"/>
</dbReference>
<reference evidence="3 4" key="1">
    <citation type="submission" date="2018-06" db="EMBL/GenBank/DDBJ databases">
        <title>Lujinxingia sediminis gen. nov. sp. nov., a new facultative anaerobic member of the class Deltaproteobacteria, and proposal of Lujinxingaceae fam. nov.</title>
        <authorList>
            <person name="Guo L.-Y."/>
            <person name="Li C.-M."/>
            <person name="Wang S."/>
            <person name="Du Z.-J."/>
        </authorList>
    </citation>
    <scope>NUCLEOTIDE SEQUENCE [LARGE SCALE GENOMIC DNA]</scope>
    <source>
        <strain evidence="3 4">FA350</strain>
    </source>
</reference>
<feature type="compositionally biased region" description="Polar residues" evidence="1">
    <location>
        <begin position="1499"/>
        <end position="1509"/>
    </location>
</feature>
<protein>
    <submittedName>
        <fullName evidence="3">Uncharacterized protein</fullName>
    </submittedName>
</protein>
<name>A0A2Z4FPV9_9DELT</name>
<feature type="region of interest" description="Disordered" evidence="1">
    <location>
        <begin position="125"/>
        <end position="145"/>
    </location>
</feature>
<sequence length="1558" mass="169178">MNSKFTPQILAHRALRVLCTSAALGMCSVAATANAQDGESAAQKPFIMVLMDTSGSMEWTDEGDEEYPKDASGNSWSLRDKLIEDPNSSAPTYFGPCRVWKTQCNDYYRPTWNWSNGEDWLESEEQSASGDIRGTASNPSNYRLRNTSQPRHVTLKEILTGDMVLARQGETLPLSSLDPAVYGPGCWIVPRQRGTGVNGDVCGDDPSEFEKYPDHTDPQPHFQEVFDGQHANGLMDTMSRSAIFGLAMFDSYQHSKKNANNNDSLSKDWKGGEYGEKHIDDTMDSDFAGLKEGEGGVYDPNDPEKRNYNLGVFQMLAPKSLDMGADIAADVSNFVQYALVDAGYLNRSDKHKLKPSGSGSILGLPFSNDDEIVFSKDLDDFLKDYQLGKQPVARATPLAAAIYDIHQFFAEGNGSGNGPVMDDPYMECRPKQVIMLTDGTPEPERGDGAAPPLNDSLNSAFGYNKAQYPYSNTEDAIDYFVRDQAYGVSAPDANGDRTFAPTQRSGDSYLSGSWNAAKGSSDYHKALNYNPRVHVVGLTGLHLPTPGSSIPLEIQQEEEQIIKKMAEMAIAGRTCASYYLGDDYIPQSKGGTCDTSKQICLDERQANYITGRSGGYTYLARDTTTPQCYFPAAVFAFPTDPAFRNSTNLVERTTVGLQLLFNHIVSTGLSSRTRPTFVNRLDDATVTDGGQFRYFSGVNVEPGKVFWKGELYRQAHLCTPVPGMNTTTDIAAQVNDQAGRVTWDDGNRTVDHKGSRRIFTTFSQWSPHYFTTPPPASAYPGTLASRFSLGQGFRRLSANSSNDTFGSGHRWPETEDNVGWRIPVEQSDFQSIAATITTDGKSDFAYFHTDSVTELQYLVDEVNGRTVEKQGRALGAIFNGSPVAVEPPDRALPIDSYREYQSLYANRPSMLYVATTDGFLHALYAGALDSSAPPKPEDKVLNNEGDEVSKNVQREAWAYLPQMLHQKLAGFKGKHAYLLDGTPTVQDVRLCQSPAVANAYNNHSQACKATGLSDLSPYEGFLGAFQWRTVLVQGLGNAGEGYFAMDVTRPGGRIVGGNGSMSTQAPDPIPLWEFDPIWEHYQVSKLNASSTANVIAKTPTASLVTETIKNDCGINSTNETDAKFWNQSFMGRSVGEAAIGTVVVDADFDNNTTRLRRPIAVFSGGAADQNPGACREHRMGRAIYVVDLQTGSLLRRFVTYEDDDSTGSEKLFEHAVTGSPALYDGRPGSLVTRGFVGDATGRLFRIDMSNPDPAKWYVQLFFDPRTQIAAYDEHSKLGPAAFKPALAKSTHSLNNDLLVFYGLGEVGDLSVSGTKQLMIAVREKITATASGTNYRANIASEKVWHHEFDGHTGNNSDEFSEKLTGAPVVFNSGVYFTTYVEPTDDACAPGWSRIYGMTFQGNLDPANVDLSTNTPRGLFRSATAASIDRGQAKIPTGTVCVPSSVNGDCFAYEPQNAASLEEPIVVRGLTITQGQTCTADNLDPGSMDAANTQQPTLIAQSTSSKLSGDNSSAIGGGTGPGSPGGGATGNAGGIFAIEQDIAKTLSSHNPLSWSVIDN</sequence>
<keyword evidence="2" id="KW-0732">Signal</keyword>
<dbReference type="Proteomes" id="UP000249799">
    <property type="component" value="Chromosome"/>
</dbReference>
<evidence type="ECO:0000313" key="3">
    <source>
        <dbReference type="EMBL" id="AWV90795.1"/>
    </source>
</evidence>
<feature type="signal peptide" evidence="2">
    <location>
        <begin position="1"/>
        <end position="35"/>
    </location>
</feature>
<feature type="compositionally biased region" description="Gly residues" evidence="1">
    <location>
        <begin position="1514"/>
        <end position="1531"/>
    </location>
</feature>
<evidence type="ECO:0000313" key="4">
    <source>
        <dbReference type="Proteomes" id="UP000249799"/>
    </source>
</evidence>
<dbReference type="OrthoDB" id="7156875at2"/>
<feature type="region of interest" description="Disordered" evidence="1">
    <location>
        <begin position="1499"/>
        <end position="1531"/>
    </location>
</feature>
<proteinExistence type="predicted"/>
<gene>
    <name evidence="3" type="ORF">DN745_16310</name>
</gene>